<dbReference type="EMBL" id="CP094970">
    <property type="protein sequence ID" value="UYM04527.1"/>
    <property type="molecule type" value="Genomic_DNA"/>
</dbReference>
<name>A0AA46YJN4_9ACTN</name>
<dbReference type="InterPro" id="IPR036691">
    <property type="entry name" value="Endo/exonu/phosph_ase_sf"/>
</dbReference>
<reference evidence="2" key="1">
    <citation type="submission" date="2022-01" db="EMBL/GenBank/DDBJ databases">
        <title>Nocardioidaceae gen. sp. A5X3R13.</title>
        <authorList>
            <person name="Lopez Marin M.A."/>
            <person name="Uhlik O."/>
        </authorList>
    </citation>
    <scope>NUCLEOTIDE SEQUENCE</scope>
    <source>
        <strain evidence="2">A5X3R13</strain>
    </source>
</reference>
<dbReference type="AlphaFoldDB" id="A0AA46YJN4"/>
<dbReference type="PANTHER" id="PTHR11371">
    <property type="entry name" value="DEOXYRIBONUCLEASE"/>
    <property type="match status" value="1"/>
</dbReference>
<dbReference type="Proteomes" id="UP001164390">
    <property type="component" value="Chromosome"/>
</dbReference>
<keyword evidence="3" id="KW-1185">Reference proteome</keyword>
<accession>A0AA46YJN4</accession>
<organism evidence="2 3">
    <name type="scientific">Solicola gregarius</name>
    <dbReference type="NCBI Taxonomy" id="2908642"/>
    <lineage>
        <taxon>Bacteria</taxon>
        <taxon>Bacillati</taxon>
        <taxon>Actinomycetota</taxon>
        <taxon>Actinomycetes</taxon>
        <taxon>Propionibacteriales</taxon>
        <taxon>Nocardioidaceae</taxon>
        <taxon>Solicola</taxon>
    </lineage>
</organism>
<dbReference type="Gene3D" id="3.60.10.10">
    <property type="entry name" value="Endonuclease/exonuclease/phosphatase"/>
    <property type="match status" value="1"/>
</dbReference>
<protein>
    <submittedName>
        <fullName evidence="2">Endonuclease/exonuclease/phosphatase family protein</fullName>
    </submittedName>
</protein>
<feature type="domain" description="Endonuclease/exonuclease/phosphatase" evidence="1">
    <location>
        <begin position="40"/>
        <end position="234"/>
    </location>
</feature>
<gene>
    <name evidence="2" type="ORF">L0C25_18620</name>
</gene>
<evidence type="ECO:0000313" key="2">
    <source>
        <dbReference type="EMBL" id="UYM04527.1"/>
    </source>
</evidence>
<dbReference type="CDD" id="cd10283">
    <property type="entry name" value="MnuA_DNase1-like"/>
    <property type="match status" value="1"/>
</dbReference>
<dbReference type="PANTHER" id="PTHR11371:SF31">
    <property type="entry name" value="EXTRACELLULAR NUCLEASE"/>
    <property type="match status" value="1"/>
</dbReference>
<dbReference type="RefSeq" id="WP_271633259.1">
    <property type="nucleotide sequence ID" value="NZ_CP094970.1"/>
</dbReference>
<dbReference type="Pfam" id="PF03372">
    <property type="entry name" value="Exo_endo_phos"/>
    <property type="match status" value="1"/>
</dbReference>
<proteinExistence type="predicted"/>
<dbReference type="GO" id="GO:0004519">
    <property type="term" value="F:endonuclease activity"/>
    <property type="evidence" value="ECO:0007669"/>
    <property type="project" value="UniProtKB-KW"/>
</dbReference>
<keyword evidence="2" id="KW-0540">Nuclease</keyword>
<dbReference type="KEGG" id="sgrg:L0C25_18620"/>
<sequence length="317" mass="35153">MTATVEVAAPPADVRADLARLATALDDTIPAKSAANVLIATWNLRAFAGVTPRWRPEPNDSPRRAWDAIAYVAEITSRFDVVALQEVRRDTSALRLLLQMLGPDWRVIASDVTEGDAGNGERLAYLYDTTRVQASGLVGEIVLPPIGDSLSRQFARTPYVASFSRSEVEFVLATVHVIWGDGAAERVPEIAAFANWMRAWVERGDDWNANALVLGDFNLDRLGNPLFDAFVSTGLWPPSELAGIPRTIFHDDDADHFYDQIAWFAEPDGTSMLDSLTYTHRAGSFDFVPLVLTDLTRSQLSWRMSDHYPLWAEFDVA</sequence>
<evidence type="ECO:0000259" key="1">
    <source>
        <dbReference type="Pfam" id="PF03372"/>
    </source>
</evidence>
<dbReference type="InterPro" id="IPR005135">
    <property type="entry name" value="Endo/exonuclease/phosphatase"/>
</dbReference>
<keyword evidence="2" id="KW-0255">Endonuclease</keyword>
<evidence type="ECO:0000313" key="3">
    <source>
        <dbReference type="Proteomes" id="UP001164390"/>
    </source>
</evidence>
<keyword evidence="2" id="KW-0378">Hydrolase</keyword>
<dbReference type="SUPFAM" id="SSF56219">
    <property type="entry name" value="DNase I-like"/>
    <property type="match status" value="1"/>
</dbReference>